<evidence type="ECO:0000313" key="2">
    <source>
        <dbReference type="Proteomes" id="UP000305887"/>
    </source>
</evidence>
<dbReference type="InterPro" id="IPR024078">
    <property type="entry name" value="LmbE-like_dom_sf"/>
</dbReference>
<gene>
    <name evidence="1" type="ORF">FHG66_14100</name>
</gene>
<proteinExistence type="predicted"/>
<comment type="caution">
    <text evidence="1">The sequence shown here is derived from an EMBL/GenBank/DDBJ whole genome shotgun (WGS) entry which is preliminary data.</text>
</comment>
<dbReference type="InterPro" id="IPR003737">
    <property type="entry name" value="GlcNAc_PI_deacetylase-related"/>
</dbReference>
<dbReference type="Proteomes" id="UP000305887">
    <property type="component" value="Unassembled WGS sequence"/>
</dbReference>
<dbReference type="AlphaFoldDB" id="A0A5C4MRR6"/>
<dbReference type="EMBL" id="VDFU01000017">
    <property type="protein sequence ID" value="TNC48481.1"/>
    <property type="molecule type" value="Genomic_DNA"/>
</dbReference>
<keyword evidence="2" id="KW-1185">Reference proteome</keyword>
<accession>A0A5C4MRR6</accession>
<dbReference type="RefSeq" id="WP_139077701.1">
    <property type="nucleotide sequence ID" value="NZ_VDFU01000017.1"/>
</dbReference>
<sequence length="264" mass="30149">MDGILERLVRGERLPERVVLVVAHPDDETLALASRMNRMDDLCIVHLTDGSPRDMQDARRVGAETVEEYAELRRQELRAAMAVLDATPELRCCWHPDKEAILHGAAIVEQLVRYLWDAEVVVTHSYEHGHPDHDTAALCVALACRHLEAQGRPAPRHLEFPSYHLRDGRTVFGSFWTDPNAPEVKIPLSPEDQDRRRRSLACFESQMGFLNQVPHWEEWLRPAPAYDFRAPAPPGSALYDGWGWNMTLTEWRRHADTLLDQASP</sequence>
<dbReference type="PANTHER" id="PTHR12993">
    <property type="entry name" value="N-ACETYLGLUCOSAMINYL-PHOSPHATIDYLINOSITOL DE-N-ACETYLASE-RELATED"/>
    <property type="match status" value="1"/>
</dbReference>
<dbReference type="PANTHER" id="PTHR12993:SF11">
    <property type="entry name" value="N-ACETYLGLUCOSAMINYL-PHOSPHATIDYLINOSITOL DE-N-ACETYLASE"/>
    <property type="match status" value="1"/>
</dbReference>
<dbReference type="Gene3D" id="3.40.50.10320">
    <property type="entry name" value="LmbE-like"/>
    <property type="match status" value="1"/>
</dbReference>
<dbReference type="GO" id="GO:0016811">
    <property type="term" value="F:hydrolase activity, acting on carbon-nitrogen (but not peptide) bonds, in linear amides"/>
    <property type="evidence" value="ECO:0007669"/>
    <property type="project" value="TreeGrafter"/>
</dbReference>
<dbReference type="OrthoDB" id="9790023at2"/>
<evidence type="ECO:0000313" key="1">
    <source>
        <dbReference type="EMBL" id="TNC48481.1"/>
    </source>
</evidence>
<name>A0A5C4MRR6_9RHOB</name>
<dbReference type="Pfam" id="PF02585">
    <property type="entry name" value="PIG-L"/>
    <property type="match status" value="1"/>
</dbReference>
<organism evidence="1 2">
    <name type="scientific">Rubellimicrobium rubrum</name>
    <dbReference type="NCBI Taxonomy" id="2585369"/>
    <lineage>
        <taxon>Bacteria</taxon>
        <taxon>Pseudomonadati</taxon>
        <taxon>Pseudomonadota</taxon>
        <taxon>Alphaproteobacteria</taxon>
        <taxon>Rhodobacterales</taxon>
        <taxon>Roseobacteraceae</taxon>
        <taxon>Rubellimicrobium</taxon>
    </lineage>
</organism>
<reference evidence="1 2" key="1">
    <citation type="submission" date="2019-06" db="EMBL/GenBank/DDBJ databases">
        <title>YIM 131921 draft genome.</title>
        <authorList>
            <person name="Jiang L."/>
        </authorList>
    </citation>
    <scope>NUCLEOTIDE SEQUENCE [LARGE SCALE GENOMIC DNA]</scope>
    <source>
        <strain evidence="1 2">YIM 131921</strain>
    </source>
</reference>
<protein>
    <submittedName>
        <fullName evidence="1">PIG-L family deacetylase</fullName>
    </submittedName>
</protein>
<dbReference type="SUPFAM" id="SSF102588">
    <property type="entry name" value="LmbE-like"/>
    <property type="match status" value="1"/>
</dbReference>